<dbReference type="KEGG" id="agv:OJF2_12320"/>
<evidence type="ECO:0000313" key="3">
    <source>
        <dbReference type="Proteomes" id="UP000324233"/>
    </source>
</evidence>
<sequence length="178" mass="19471">MAAYSQAAIQGFLKAADQATTRAAKGKAFEDLICYLFEKVAGIAITQRNVLNRMESEEIDVALWNDGHPRGLKSLTNMLLVECKNWSATVGSAEVITFISKLERRGVEYGFLFAANGITGNAQDGKAAHYSVSNALAKKIRIVVITRAEVEKLQSSEDLVLLIKQKLCHLVASETAWP</sequence>
<evidence type="ECO:0000313" key="2">
    <source>
        <dbReference type="EMBL" id="QEH32753.1"/>
    </source>
</evidence>
<proteinExistence type="predicted"/>
<dbReference type="Pfam" id="PF04471">
    <property type="entry name" value="Mrr_cat"/>
    <property type="match status" value="1"/>
</dbReference>
<dbReference type="GO" id="GO:0003677">
    <property type="term" value="F:DNA binding"/>
    <property type="evidence" value="ECO:0007669"/>
    <property type="project" value="InterPro"/>
</dbReference>
<gene>
    <name evidence="2" type="ORF">OJF2_12320</name>
</gene>
<reference evidence="2 3" key="1">
    <citation type="submission" date="2019-08" db="EMBL/GenBank/DDBJ databases">
        <title>Deep-cultivation of Planctomycetes and their phenomic and genomic characterization uncovers novel biology.</title>
        <authorList>
            <person name="Wiegand S."/>
            <person name="Jogler M."/>
            <person name="Boedeker C."/>
            <person name="Pinto D."/>
            <person name="Vollmers J."/>
            <person name="Rivas-Marin E."/>
            <person name="Kohn T."/>
            <person name="Peeters S.H."/>
            <person name="Heuer A."/>
            <person name="Rast P."/>
            <person name="Oberbeckmann S."/>
            <person name="Bunk B."/>
            <person name="Jeske O."/>
            <person name="Meyerdierks A."/>
            <person name="Storesund J.E."/>
            <person name="Kallscheuer N."/>
            <person name="Luecker S."/>
            <person name="Lage O.M."/>
            <person name="Pohl T."/>
            <person name="Merkel B.J."/>
            <person name="Hornburger P."/>
            <person name="Mueller R.-W."/>
            <person name="Bruemmer F."/>
            <person name="Labrenz M."/>
            <person name="Spormann A.M."/>
            <person name="Op den Camp H."/>
            <person name="Overmann J."/>
            <person name="Amann R."/>
            <person name="Jetten M.S.M."/>
            <person name="Mascher T."/>
            <person name="Medema M.H."/>
            <person name="Devos D.P."/>
            <person name="Kaster A.-K."/>
            <person name="Ovreas L."/>
            <person name="Rohde M."/>
            <person name="Galperin M.Y."/>
            <person name="Jogler C."/>
        </authorList>
    </citation>
    <scope>NUCLEOTIDE SEQUENCE [LARGE SCALE GENOMIC DNA]</scope>
    <source>
        <strain evidence="2 3">OJF2</strain>
    </source>
</reference>
<name>A0A5B9VWJ2_9BACT</name>
<dbReference type="SUPFAM" id="SSF52980">
    <property type="entry name" value="Restriction endonuclease-like"/>
    <property type="match status" value="1"/>
</dbReference>
<dbReference type="EMBL" id="CP042997">
    <property type="protein sequence ID" value="QEH32753.1"/>
    <property type="molecule type" value="Genomic_DNA"/>
</dbReference>
<dbReference type="InterPro" id="IPR011335">
    <property type="entry name" value="Restrct_endonuc-II-like"/>
</dbReference>
<accession>A0A5B9VWJ2</accession>
<dbReference type="GO" id="GO:0004519">
    <property type="term" value="F:endonuclease activity"/>
    <property type="evidence" value="ECO:0007669"/>
    <property type="project" value="InterPro"/>
</dbReference>
<dbReference type="RefSeq" id="WP_148592154.1">
    <property type="nucleotide sequence ID" value="NZ_CP042997.1"/>
</dbReference>
<dbReference type="GO" id="GO:0009307">
    <property type="term" value="P:DNA restriction-modification system"/>
    <property type="evidence" value="ECO:0007669"/>
    <property type="project" value="InterPro"/>
</dbReference>
<keyword evidence="3" id="KW-1185">Reference proteome</keyword>
<dbReference type="InterPro" id="IPR007560">
    <property type="entry name" value="Restrct_endonuc_IV_Mrr"/>
</dbReference>
<dbReference type="OrthoDB" id="1426537at2"/>
<evidence type="ECO:0000259" key="1">
    <source>
        <dbReference type="Pfam" id="PF04471"/>
    </source>
</evidence>
<dbReference type="Proteomes" id="UP000324233">
    <property type="component" value="Chromosome"/>
</dbReference>
<protein>
    <recommendedName>
        <fullName evidence="1">Restriction endonuclease type IV Mrr domain-containing protein</fullName>
    </recommendedName>
</protein>
<feature type="domain" description="Restriction endonuclease type IV Mrr" evidence="1">
    <location>
        <begin position="23"/>
        <end position="128"/>
    </location>
</feature>
<dbReference type="AlphaFoldDB" id="A0A5B9VWJ2"/>
<organism evidence="2 3">
    <name type="scientific">Aquisphaera giovannonii</name>
    <dbReference type="NCBI Taxonomy" id="406548"/>
    <lineage>
        <taxon>Bacteria</taxon>
        <taxon>Pseudomonadati</taxon>
        <taxon>Planctomycetota</taxon>
        <taxon>Planctomycetia</taxon>
        <taxon>Isosphaerales</taxon>
        <taxon>Isosphaeraceae</taxon>
        <taxon>Aquisphaera</taxon>
    </lineage>
</organism>